<dbReference type="Gene3D" id="2.20.25.90">
    <property type="entry name" value="ADC-like domains"/>
    <property type="match status" value="1"/>
</dbReference>
<dbReference type="SUPFAM" id="SSF53706">
    <property type="entry name" value="Formate dehydrogenase/DMSO reductase, domains 1-3"/>
    <property type="match status" value="1"/>
</dbReference>
<dbReference type="InterPro" id="IPR006963">
    <property type="entry name" value="Mopterin_OxRdtase_4Fe-4S_dom"/>
</dbReference>
<keyword evidence="4" id="KW-0408">Iron</keyword>
<dbReference type="InterPro" id="IPR006656">
    <property type="entry name" value="Mopterin_OxRdtase"/>
</dbReference>
<dbReference type="Pfam" id="PF04879">
    <property type="entry name" value="Molybdop_Fe4S4"/>
    <property type="match status" value="1"/>
</dbReference>
<gene>
    <name evidence="8" type="ORF">C7Y72_19065</name>
</gene>
<dbReference type="RefSeq" id="WP_107570774.1">
    <property type="nucleotide sequence ID" value="NZ_PYYB01000003.1"/>
</dbReference>
<feature type="compositionally biased region" description="Low complexity" evidence="6">
    <location>
        <begin position="334"/>
        <end position="347"/>
    </location>
</feature>
<evidence type="ECO:0000313" key="9">
    <source>
        <dbReference type="Proteomes" id="UP000240739"/>
    </source>
</evidence>
<organism evidence="8 9">
    <name type="scientific">Paraconexibacter algicola</name>
    <dbReference type="NCBI Taxonomy" id="2133960"/>
    <lineage>
        <taxon>Bacteria</taxon>
        <taxon>Bacillati</taxon>
        <taxon>Actinomycetota</taxon>
        <taxon>Thermoleophilia</taxon>
        <taxon>Solirubrobacterales</taxon>
        <taxon>Paraconexibacteraceae</taxon>
        <taxon>Paraconexibacter</taxon>
    </lineage>
</organism>
<dbReference type="InterPro" id="IPR009010">
    <property type="entry name" value="Asp_de-COase-like_dom_sf"/>
</dbReference>
<dbReference type="GO" id="GO:0016020">
    <property type="term" value="C:membrane"/>
    <property type="evidence" value="ECO:0007669"/>
    <property type="project" value="TreeGrafter"/>
</dbReference>
<evidence type="ECO:0000313" key="8">
    <source>
        <dbReference type="EMBL" id="PTL55731.1"/>
    </source>
</evidence>
<feature type="domain" description="4Fe-4S Mo/W bis-MGD-type" evidence="7">
    <location>
        <begin position="4"/>
        <end position="60"/>
    </location>
</feature>
<dbReference type="SUPFAM" id="SSF50692">
    <property type="entry name" value="ADC-like"/>
    <property type="match status" value="1"/>
</dbReference>
<dbReference type="GO" id="GO:0016491">
    <property type="term" value="F:oxidoreductase activity"/>
    <property type="evidence" value="ECO:0007669"/>
    <property type="project" value="UniProtKB-KW"/>
</dbReference>
<sequence>MGATTTAYRTCPLCEATCGLELTIEDGAVTRVRGDEQDVFSRGFLCPKGVSLRELHEDPDRLRMPLLKQADGTHVEVSWDEAFAEVARRLPPLLQEHGRDAVAAYLGNPFAHNLGGIFYGRVLLKALGTRNVYSASTVDQYPKQVAASHMFGTAGSVPVPDLDRTDFLLVLGANPLASNGSLMTAPDVRGRLRAMRARGGRLVVVDPRRTRTAREADTHHFIRPGTDAFLLAAMVHVLLEEDLVELGRAEGLVRGLDELREAVATVTPERAAAATGIAAADIVQLARDLAAAPSAAVYGRIGTTTQVFGTTASWLVDVLNVLTGNLDRPGGALFTTPAAGGPTTSGADPERPGRGRGPKPARWASRVRGLGEVLGELPVACLAEEIETPGEGQVRALFTVAGNPVVSTPNSGRLDAALASLDFMVSVDIYLNETTRHADVILPVPSPFERSHFDVLLYSFAVRDVANYSAPAIPAPDGMPAEWETLLRLVGAVTGQGPDADVAAIDAFVAAQAVAREVGTVGSPAFGLDPDAVGRVLAVESGPERLLDLLLRCGPYGAGFPELGAPGPGLPADATVADGDVRPEAGLSLAALRAAPHGVDLGPLKQRLPEVLRMPDALIDLAPAALLADVPRLLAELDAQAGAAADGPLLLVGRRDLRSNNSWMHNLPLLVRGRARCTLHVHPDDGVRLGLADGAEATVRARTGELVLPVELTEDVMPGVVSIPHGWGHGVAGTRMDVAGAHAGVNSNVLTDELVVEPLTGTAVLNGIPVDVAPAGDVADRTEPLTAPAGR</sequence>
<evidence type="ECO:0000256" key="2">
    <source>
        <dbReference type="ARBA" id="ARBA00022723"/>
    </source>
</evidence>
<evidence type="ECO:0000256" key="6">
    <source>
        <dbReference type="SAM" id="MobiDB-lite"/>
    </source>
</evidence>
<keyword evidence="5" id="KW-0411">Iron-sulfur</keyword>
<dbReference type="OrthoDB" id="7376058at2"/>
<evidence type="ECO:0000256" key="5">
    <source>
        <dbReference type="ARBA" id="ARBA00023014"/>
    </source>
</evidence>
<dbReference type="Gene3D" id="2.40.40.20">
    <property type="match status" value="1"/>
</dbReference>
<dbReference type="Pfam" id="PF01568">
    <property type="entry name" value="Molydop_binding"/>
    <property type="match status" value="1"/>
</dbReference>
<dbReference type="EMBL" id="PYYB01000003">
    <property type="protein sequence ID" value="PTL55731.1"/>
    <property type="molecule type" value="Genomic_DNA"/>
</dbReference>
<protein>
    <submittedName>
        <fullName evidence="8">Molybdopterin-binding oxidoreductase</fullName>
    </submittedName>
</protein>
<evidence type="ECO:0000256" key="1">
    <source>
        <dbReference type="ARBA" id="ARBA00022485"/>
    </source>
</evidence>
<name>A0A2T4UE07_9ACTN</name>
<keyword evidence="9" id="KW-1185">Reference proteome</keyword>
<dbReference type="InterPro" id="IPR050123">
    <property type="entry name" value="Prok_molybdopt-oxidoreductase"/>
</dbReference>
<feature type="region of interest" description="Disordered" evidence="6">
    <location>
        <begin position="334"/>
        <end position="362"/>
    </location>
</feature>
<keyword evidence="1" id="KW-0004">4Fe-4S</keyword>
<dbReference type="PANTHER" id="PTHR43105:SF9">
    <property type="entry name" value="NADPH-FE(3+) OXIDOREDUCTASE SUBUNIT ALPHA"/>
    <property type="match status" value="1"/>
</dbReference>
<accession>A0A2T4UE07</accession>
<dbReference type="GO" id="GO:0051539">
    <property type="term" value="F:4 iron, 4 sulfur cluster binding"/>
    <property type="evidence" value="ECO:0007669"/>
    <property type="project" value="UniProtKB-KW"/>
</dbReference>
<dbReference type="Pfam" id="PF00384">
    <property type="entry name" value="Molybdopterin"/>
    <property type="match status" value="1"/>
</dbReference>
<dbReference type="GO" id="GO:0046872">
    <property type="term" value="F:metal ion binding"/>
    <property type="evidence" value="ECO:0007669"/>
    <property type="project" value="UniProtKB-KW"/>
</dbReference>
<proteinExistence type="predicted"/>
<dbReference type="SMART" id="SM00926">
    <property type="entry name" value="Molybdop_Fe4S4"/>
    <property type="match status" value="1"/>
</dbReference>
<dbReference type="Gene3D" id="3.40.228.10">
    <property type="entry name" value="Dimethylsulfoxide Reductase, domain 2"/>
    <property type="match status" value="1"/>
</dbReference>
<reference evidence="8 9" key="1">
    <citation type="submission" date="2018-03" db="EMBL/GenBank/DDBJ databases">
        <title>Aquarubrobacter algicola gen. nov., sp. nov., a novel actinobacterium isolated from shallow eutrophic lake during the end of cyanobacterial harmful algal blooms.</title>
        <authorList>
            <person name="Chun S.J."/>
        </authorList>
    </citation>
    <scope>NUCLEOTIDE SEQUENCE [LARGE SCALE GENOMIC DNA]</scope>
    <source>
        <strain evidence="8 9">Seoho-28</strain>
    </source>
</reference>
<keyword evidence="3" id="KW-0560">Oxidoreductase</keyword>
<evidence type="ECO:0000256" key="3">
    <source>
        <dbReference type="ARBA" id="ARBA00023002"/>
    </source>
</evidence>
<dbReference type="PANTHER" id="PTHR43105">
    <property type="entry name" value="RESPIRATORY NITRATE REDUCTASE"/>
    <property type="match status" value="1"/>
</dbReference>
<dbReference type="AlphaFoldDB" id="A0A2T4UE07"/>
<dbReference type="InterPro" id="IPR006657">
    <property type="entry name" value="MoPterin_dinucl-bd_dom"/>
</dbReference>
<dbReference type="Gene3D" id="3.40.50.740">
    <property type="match status" value="1"/>
</dbReference>
<keyword evidence="2" id="KW-0479">Metal-binding</keyword>
<evidence type="ECO:0000259" key="7">
    <source>
        <dbReference type="PROSITE" id="PS51669"/>
    </source>
</evidence>
<evidence type="ECO:0000256" key="4">
    <source>
        <dbReference type="ARBA" id="ARBA00023004"/>
    </source>
</evidence>
<dbReference type="PROSITE" id="PS51669">
    <property type="entry name" value="4FE4S_MOW_BIS_MGD"/>
    <property type="match status" value="1"/>
</dbReference>
<comment type="caution">
    <text evidence="8">The sequence shown here is derived from an EMBL/GenBank/DDBJ whole genome shotgun (WGS) entry which is preliminary data.</text>
</comment>
<dbReference type="Proteomes" id="UP000240739">
    <property type="component" value="Unassembled WGS sequence"/>
</dbReference>
<dbReference type="GO" id="GO:0043546">
    <property type="term" value="F:molybdopterin cofactor binding"/>
    <property type="evidence" value="ECO:0007669"/>
    <property type="project" value="InterPro"/>
</dbReference>